<accession>A0A6G7Y2T9</accession>
<keyword evidence="14" id="KW-1185">Reference proteome</keyword>
<evidence type="ECO:0000256" key="8">
    <source>
        <dbReference type="ARBA" id="ARBA00023015"/>
    </source>
</evidence>
<keyword evidence="12" id="KW-0408">Iron</keyword>
<feature type="binding site" evidence="11">
    <location>
        <position position="91"/>
    </location>
    <ligand>
        <name>Zn(2+)</name>
        <dbReference type="ChEBI" id="CHEBI:29105"/>
    </ligand>
</feature>
<comment type="subcellular location">
    <subcellularLocation>
        <location evidence="1">Cytoplasm</location>
    </subcellularLocation>
</comment>
<evidence type="ECO:0000256" key="6">
    <source>
        <dbReference type="ARBA" id="ARBA00022723"/>
    </source>
</evidence>
<feature type="binding site" evidence="11">
    <location>
        <position position="88"/>
    </location>
    <ligand>
        <name>Zn(2+)</name>
        <dbReference type="ChEBI" id="CHEBI:29105"/>
    </ligand>
</feature>
<comment type="cofactor">
    <cofactor evidence="12">
        <name>Mn(2+)</name>
        <dbReference type="ChEBI" id="CHEBI:29035"/>
    </cofactor>
    <cofactor evidence="12">
        <name>Fe(2+)</name>
        <dbReference type="ChEBI" id="CHEBI:29033"/>
    </cofactor>
    <text evidence="12">Binds 1 Mn(2+) or Fe(2+) ion per subunit.</text>
</comment>
<dbReference type="SUPFAM" id="SSF46785">
    <property type="entry name" value="Winged helix' DNA-binding domain"/>
    <property type="match status" value="1"/>
</dbReference>
<dbReference type="FunFam" id="1.10.10.10:FF:000459">
    <property type="entry name" value="Ferric uptake regulation protein"/>
    <property type="match status" value="1"/>
</dbReference>
<dbReference type="Gene3D" id="3.30.1490.190">
    <property type="match status" value="1"/>
</dbReference>
<keyword evidence="9" id="KW-0238">DNA-binding</keyword>
<dbReference type="GO" id="GO:0005829">
    <property type="term" value="C:cytosol"/>
    <property type="evidence" value="ECO:0007669"/>
    <property type="project" value="TreeGrafter"/>
</dbReference>
<dbReference type="PANTHER" id="PTHR33202:SF2">
    <property type="entry name" value="FERRIC UPTAKE REGULATION PROTEIN"/>
    <property type="match status" value="1"/>
</dbReference>
<evidence type="ECO:0000256" key="9">
    <source>
        <dbReference type="ARBA" id="ARBA00023125"/>
    </source>
</evidence>
<dbReference type="GO" id="GO:0045892">
    <property type="term" value="P:negative regulation of DNA-templated transcription"/>
    <property type="evidence" value="ECO:0007669"/>
    <property type="project" value="TreeGrafter"/>
</dbReference>
<feature type="binding site" evidence="11">
    <location>
        <position position="128"/>
    </location>
    <ligand>
        <name>Zn(2+)</name>
        <dbReference type="ChEBI" id="CHEBI:29105"/>
    </ligand>
</feature>
<evidence type="ECO:0000256" key="3">
    <source>
        <dbReference type="ARBA" id="ARBA00011738"/>
    </source>
</evidence>
<dbReference type="Gene3D" id="1.10.10.10">
    <property type="entry name" value="Winged helix-like DNA-binding domain superfamily/Winged helix DNA-binding domain"/>
    <property type="match status" value="1"/>
</dbReference>
<evidence type="ECO:0000256" key="10">
    <source>
        <dbReference type="ARBA" id="ARBA00023163"/>
    </source>
</evidence>
<comment type="subunit">
    <text evidence="3">Homodimer.</text>
</comment>
<dbReference type="InterPro" id="IPR043135">
    <property type="entry name" value="Fur_C"/>
</dbReference>
<keyword evidence="6 11" id="KW-0479">Metal-binding</keyword>
<dbReference type="EMBL" id="CP049865">
    <property type="protein sequence ID" value="QIK71006.1"/>
    <property type="molecule type" value="Genomic_DNA"/>
</dbReference>
<feature type="binding site" evidence="12">
    <location>
        <position position="120"/>
    </location>
    <ligand>
        <name>Fe cation</name>
        <dbReference type="ChEBI" id="CHEBI:24875"/>
    </ligand>
</feature>
<keyword evidence="7 11" id="KW-0862">Zinc</keyword>
<evidence type="ECO:0000256" key="12">
    <source>
        <dbReference type="PIRSR" id="PIRSR602481-2"/>
    </source>
</evidence>
<feature type="binding site" evidence="12">
    <location>
        <position position="82"/>
    </location>
    <ligand>
        <name>Fe cation</name>
        <dbReference type="ChEBI" id="CHEBI:24875"/>
    </ligand>
</feature>
<evidence type="ECO:0000256" key="11">
    <source>
        <dbReference type="PIRSR" id="PIRSR602481-1"/>
    </source>
</evidence>
<dbReference type="PANTHER" id="PTHR33202">
    <property type="entry name" value="ZINC UPTAKE REGULATION PROTEIN"/>
    <property type="match status" value="1"/>
</dbReference>
<dbReference type="GO" id="GO:0000976">
    <property type="term" value="F:transcription cis-regulatory region binding"/>
    <property type="evidence" value="ECO:0007669"/>
    <property type="project" value="TreeGrafter"/>
</dbReference>
<dbReference type="KEGG" id="prv:G7070_00320"/>
<keyword evidence="8" id="KW-0805">Transcription regulation</keyword>
<dbReference type="RefSeq" id="WP_166230842.1">
    <property type="nucleotide sequence ID" value="NZ_CP049865.1"/>
</dbReference>
<evidence type="ECO:0000256" key="5">
    <source>
        <dbReference type="ARBA" id="ARBA00022491"/>
    </source>
</evidence>
<proteinExistence type="inferred from homology"/>
<comment type="similarity">
    <text evidence="2">Belongs to the Fur family.</text>
</comment>
<dbReference type="GO" id="GO:1900376">
    <property type="term" value="P:regulation of secondary metabolite biosynthetic process"/>
    <property type="evidence" value="ECO:0007669"/>
    <property type="project" value="TreeGrafter"/>
</dbReference>
<evidence type="ECO:0000313" key="13">
    <source>
        <dbReference type="EMBL" id="QIK71006.1"/>
    </source>
</evidence>
<evidence type="ECO:0000256" key="7">
    <source>
        <dbReference type="ARBA" id="ARBA00022833"/>
    </source>
</evidence>
<dbReference type="Pfam" id="PF01475">
    <property type="entry name" value="FUR"/>
    <property type="match status" value="1"/>
</dbReference>
<evidence type="ECO:0000256" key="2">
    <source>
        <dbReference type="ARBA" id="ARBA00007957"/>
    </source>
</evidence>
<reference evidence="13 14" key="1">
    <citation type="submission" date="2020-03" db="EMBL/GenBank/DDBJ databases">
        <title>Propioniciclava sp. nov., isolated from Hydrophilus acuminatus.</title>
        <authorList>
            <person name="Hyun D.-W."/>
            <person name="Bae J.-W."/>
        </authorList>
    </citation>
    <scope>NUCLEOTIDE SEQUENCE [LARGE SCALE GENOMIC DNA]</scope>
    <source>
        <strain evidence="13 14">HDW11</strain>
    </source>
</reference>
<keyword evidence="10" id="KW-0804">Transcription</keyword>
<dbReference type="InterPro" id="IPR002481">
    <property type="entry name" value="FUR"/>
</dbReference>
<dbReference type="InterPro" id="IPR036390">
    <property type="entry name" value="WH_DNA-bd_sf"/>
</dbReference>
<gene>
    <name evidence="13" type="ORF">G7070_00320</name>
</gene>
<name>A0A6G7Y2T9_9ACTN</name>
<dbReference type="AlphaFoldDB" id="A0A6G7Y2T9"/>
<sequence>MTSTPQRRTRQGATIADALAGLDEFMTAQDIHDLLRARGEKIGLATVYRHLQALTDAGEVDVIRTADGQASYRGCGEATHDHHHHLICRSCGRTVEVELDGVEELIDRLSSAHGYTDVDHSLELRGLCATCSAA</sequence>
<keyword evidence="4" id="KW-0963">Cytoplasm</keyword>
<dbReference type="GO" id="GO:0008270">
    <property type="term" value="F:zinc ion binding"/>
    <property type="evidence" value="ECO:0007669"/>
    <property type="project" value="TreeGrafter"/>
</dbReference>
<evidence type="ECO:0000313" key="14">
    <source>
        <dbReference type="Proteomes" id="UP000501058"/>
    </source>
</evidence>
<protein>
    <submittedName>
        <fullName evidence="13">Transcriptional repressor</fullName>
    </submittedName>
</protein>
<dbReference type="CDD" id="cd07153">
    <property type="entry name" value="Fur_like"/>
    <property type="match status" value="1"/>
</dbReference>
<evidence type="ECO:0000256" key="1">
    <source>
        <dbReference type="ARBA" id="ARBA00004496"/>
    </source>
</evidence>
<dbReference type="InterPro" id="IPR036388">
    <property type="entry name" value="WH-like_DNA-bd_sf"/>
</dbReference>
<comment type="cofactor">
    <cofactor evidence="11">
        <name>Zn(2+)</name>
        <dbReference type="ChEBI" id="CHEBI:29105"/>
    </cofactor>
    <text evidence="11">Binds 1 zinc ion per subunit.</text>
</comment>
<organism evidence="13 14">
    <name type="scientific">Propioniciclava coleopterorum</name>
    <dbReference type="NCBI Taxonomy" id="2714937"/>
    <lineage>
        <taxon>Bacteria</taxon>
        <taxon>Bacillati</taxon>
        <taxon>Actinomycetota</taxon>
        <taxon>Actinomycetes</taxon>
        <taxon>Propionibacteriales</taxon>
        <taxon>Propionibacteriaceae</taxon>
        <taxon>Propioniciclava</taxon>
    </lineage>
</organism>
<feature type="binding site" evidence="12">
    <location>
        <position position="103"/>
    </location>
    <ligand>
        <name>Fe cation</name>
        <dbReference type="ChEBI" id="CHEBI:24875"/>
    </ligand>
</feature>
<keyword evidence="5" id="KW-0678">Repressor</keyword>
<dbReference type="Proteomes" id="UP000501058">
    <property type="component" value="Chromosome"/>
</dbReference>
<evidence type="ECO:0000256" key="4">
    <source>
        <dbReference type="ARBA" id="ARBA00022490"/>
    </source>
</evidence>
<feature type="binding site" evidence="11">
    <location>
        <position position="131"/>
    </location>
    <ligand>
        <name>Zn(2+)</name>
        <dbReference type="ChEBI" id="CHEBI:29105"/>
    </ligand>
</feature>
<dbReference type="GO" id="GO:0003700">
    <property type="term" value="F:DNA-binding transcription factor activity"/>
    <property type="evidence" value="ECO:0007669"/>
    <property type="project" value="InterPro"/>
</dbReference>